<reference evidence="2 3" key="1">
    <citation type="submission" date="2016-09" db="EMBL/GenBank/DDBJ databases">
        <authorList>
            <person name="Capua I."/>
            <person name="De Benedictis P."/>
            <person name="Joannis T."/>
            <person name="Lombin L.H."/>
            <person name="Cattoli G."/>
        </authorList>
    </citation>
    <scope>NUCLEOTIDE SEQUENCE [LARGE SCALE GENOMIC DNA]</scope>
    <source>
        <strain evidence="2 3">NRS-1</strain>
    </source>
</reference>
<dbReference type="SMART" id="SM00530">
    <property type="entry name" value="HTH_XRE"/>
    <property type="match status" value="1"/>
</dbReference>
<evidence type="ECO:0000313" key="2">
    <source>
        <dbReference type="EMBL" id="OEL10814.1"/>
    </source>
</evidence>
<proteinExistence type="predicted"/>
<protein>
    <submittedName>
        <fullName evidence="2">Helix-turn-helix family protein</fullName>
    </submittedName>
</protein>
<gene>
    <name evidence="2" type="ORF">BHF72_0009</name>
</gene>
<dbReference type="InterPro" id="IPR010982">
    <property type="entry name" value="Lambda_DNA-bd_dom_sf"/>
</dbReference>
<dbReference type="AlphaFoldDB" id="A0A1E5UD10"/>
<dbReference type="GO" id="GO:0003677">
    <property type="term" value="F:DNA binding"/>
    <property type="evidence" value="ECO:0007669"/>
    <property type="project" value="InterPro"/>
</dbReference>
<comment type="caution">
    <text evidence="2">The sequence shown here is derived from an EMBL/GenBank/DDBJ whole genome shotgun (WGS) entry which is preliminary data.</text>
</comment>
<sequence length="172" mass="20554">MTIEEKQIEKMRSTFLRLSENNKLNILLEIESFFDDEIAESIDYFNKKKINSKEITEFKQLLFEAYRVKTQQVFIQFHSSENSFWIALKNILLKEINLKPFQFNNVYKIYRLGPQLKILRVKQNVSVLELAERTGMSKRLINELENDGRNISFMKLKKYFNKGLLIEIPVHL</sequence>
<dbReference type="CDD" id="cd00093">
    <property type="entry name" value="HTH_XRE"/>
    <property type="match status" value="1"/>
</dbReference>
<dbReference type="KEGG" id="cnr:EB819_05845"/>
<dbReference type="SUPFAM" id="SSF47413">
    <property type="entry name" value="lambda repressor-like DNA-binding domains"/>
    <property type="match status" value="1"/>
</dbReference>
<dbReference type="InterPro" id="IPR001387">
    <property type="entry name" value="Cro/C1-type_HTH"/>
</dbReference>
<name>A0A1E5UD10_9FLAO</name>
<feature type="domain" description="HTH cro/C1-type" evidence="1">
    <location>
        <begin position="116"/>
        <end position="158"/>
    </location>
</feature>
<organism evidence="2 3">
    <name type="scientific">Cloacibacterium normanense</name>
    <dbReference type="NCBI Taxonomy" id="237258"/>
    <lineage>
        <taxon>Bacteria</taxon>
        <taxon>Pseudomonadati</taxon>
        <taxon>Bacteroidota</taxon>
        <taxon>Flavobacteriia</taxon>
        <taxon>Flavobacteriales</taxon>
        <taxon>Weeksellaceae</taxon>
    </lineage>
</organism>
<dbReference type="RefSeq" id="WP_069799114.1">
    <property type="nucleotide sequence ID" value="NZ_CP034157.1"/>
</dbReference>
<accession>A0A1E5UD10</accession>
<keyword evidence="3" id="KW-1185">Reference proteome</keyword>
<evidence type="ECO:0000313" key="3">
    <source>
        <dbReference type="Proteomes" id="UP000095601"/>
    </source>
</evidence>
<evidence type="ECO:0000259" key="1">
    <source>
        <dbReference type="PROSITE" id="PS50943"/>
    </source>
</evidence>
<dbReference type="Gene3D" id="1.10.260.40">
    <property type="entry name" value="lambda repressor-like DNA-binding domains"/>
    <property type="match status" value="1"/>
</dbReference>
<dbReference type="Proteomes" id="UP000095601">
    <property type="component" value="Unassembled WGS sequence"/>
</dbReference>
<dbReference type="EMBL" id="MKGI01000071">
    <property type="protein sequence ID" value="OEL10814.1"/>
    <property type="molecule type" value="Genomic_DNA"/>
</dbReference>
<dbReference type="Pfam" id="PF01381">
    <property type="entry name" value="HTH_3"/>
    <property type="match status" value="1"/>
</dbReference>
<dbReference type="PROSITE" id="PS50943">
    <property type="entry name" value="HTH_CROC1"/>
    <property type="match status" value="1"/>
</dbReference>